<evidence type="ECO:0000313" key="4">
    <source>
        <dbReference type="EMBL" id="OQR71393.1"/>
    </source>
</evidence>
<keyword evidence="5" id="KW-1185">Reference proteome</keyword>
<dbReference type="Pfam" id="PF00498">
    <property type="entry name" value="FHA"/>
    <property type="match status" value="1"/>
</dbReference>
<proteinExistence type="predicted"/>
<organism evidence="4 5">
    <name type="scientific">Tropilaelaps mercedesae</name>
    <dbReference type="NCBI Taxonomy" id="418985"/>
    <lineage>
        <taxon>Eukaryota</taxon>
        <taxon>Metazoa</taxon>
        <taxon>Ecdysozoa</taxon>
        <taxon>Arthropoda</taxon>
        <taxon>Chelicerata</taxon>
        <taxon>Arachnida</taxon>
        <taxon>Acari</taxon>
        <taxon>Parasitiformes</taxon>
        <taxon>Mesostigmata</taxon>
        <taxon>Gamasina</taxon>
        <taxon>Dermanyssoidea</taxon>
        <taxon>Laelapidae</taxon>
        <taxon>Tropilaelaps</taxon>
    </lineage>
</organism>
<dbReference type="PANTHER" id="PTHR13233">
    <property type="entry name" value="MICROSPHERULE PROTEIN 1"/>
    <property type="match status" value="1"/>
</dbReference>
<dbReference type="Gene3D" id="2.60.200.20">
    <property type="match status" value="1"/>
</dbReference>
<feature type="compositionally biased region" description="Acidic residues" evidence="1">
    <location>
        <begin position="1"/>
        <end position="12"/>
    </location>
</feature>
<dbReference type="Proteomes" id="UP000192247">
    <property type="component" value="Unassembled WGS sequence"/>
</dbReference>
<reference evidence="4 5" key="1">
    <citation type="journal article" date="2017" name="Gigascience">
        <title>Draft genome of the honey bee ectoparasitic mite, Tropilaelaps mercedesae, is shaped by the parasitic life history.</title>
        <authorList>
            <person name="Dong X."/>
            <person name="Armstrong S.D."/>
            <person name="Xia D."/>
            <person name="Makepeace B.L."/>
            <person name="Darby A.C."/>
            <person name="Kadowaki T."/>
        </authorList>
    </citation>
    <scope>NUCLEOTIDE SEQUENCE [LARGE SCALE GENOMIC DNA]</scope>
    <source>
        <strain evidence="4">Wuxi-XJTLU</strain>
    </source>
</reference>
<protein>
    <submittedName>
        <fullName evidence="4">Microspherule protein 1-like</fullName>
    </submittedName>
</protein>
<dbReference type="AlphaFoldDB" id="A0A1V9XDB6"/>
<accession>A0A1V9XDB6</accession>
<dbReference type="GO" id="GO:0031011">
    <property type="term" value="C:Ino80 complex"/>
    <property type="evidence" value="ECO:0007669"/>
    <property type="project" value="InterPro"/>
</dbReference>
<dbReference type="InParanoid" id="A0A1V9XDB6"/>
<dbReference type="GO" id="GO:0044545">
    <property type="term" value="C:NSL complex"/>
    <property type="evidence" value="ECO:0007669"/>
    <property type="project" value="TreeGrafter"/>
</dbReference>
<dbReference type="PANTHER" id="PTHR13233:SF0">
    <property type="entry name" value="MICROSPHERULE PROTEIN 1"/>
    <property type="match status" value="1"/>
</dbReference>
<dbReference type="EMBL" id="MNPL01014700">
    <property type="protein sequence ID" value="OQR71393.1"/>
    <property type="molecule type" value="Genomic_DNA"/>
</dbReference>
<evidence type="ECO:0000313" key="5">
    <source>
        <dbReference type="Proteomes" id="UP000192247"/>
    </source>
</evidence>
<dbReference type="Pfam" id="PF13325">
    <property type="entry name" value="MCRS_N"/>
    <property type="match status" value="1"/>
</dbReference>
<dbReference type="InterPro" id="IPR037912">
    <property type="entry name" value="MCRS1"/>
</dbReference>
<sequence>MSSDREDEDASDSIEATRSGRHIRRRRFDDEIVESSLGAAIGGTAQRGGLQGTPAPLQSPAPTIAPVAAIVKEDPPMINSAASAPLSPPGGNFLNSGSLLPVVSGEVSMDYSDEEPDEWRASDDLLLINAVVQLRDLELVLKGTKFSYPFSPEQVTNRWRQLLYSEPMSPSSESAFEAINELHPSTVEYLERKMPFSAAEEAILASVGPHQAPTQQKLQSILDANRKIFQPCRTAKHLLKHWQLLRQYFLLADQHVPVAASEKGIPLNFSDVEDEFNDPQNDTQLRRRRDLDVDYEQRQLQRSARREMKRLEAELPLWQALTDSITGAHAQDFDNQTLAVLRGRLVRYLMRSKEISLGRSSRDVTVDIDFSLEGPAYKRLRKISFELCRCVLIPSQVSRRQAIIKLRTNGEFVFANEGKRPVYVDGNPVLTGNKCRLNHNSVVELAGLRFVFLVNMKLINSGQADLIQ</sequence>
<dbReference type="STRING" id="418985.A0A1V9XDB6"/>
<dbReference type="InterPro" id="IPR000253">
    <property type="entry name" value="FHA_dom"/>
</dbReference>
<gene>
    <name evidence="4" type="ORF">BIW11_11029</name>
</gene>
<evidence type="ECO:0000259" key="2">
    <source>
        <dbReference type="Pfam" id="PF00498"/>
    </source>
</evidence>
<dbReference type="GO" id="GO:0045944">
    <property type="term" value="P:positive regulation of transcription by RNA polymerase II"/>
    <property type="evidence" value="ECO:0007669"/>
    <property type="project" value="TreeGrafter"/>
</dbReference>
<feature type="region of interest" description="Disordered" evidence="1">
    <location>
        <begin position="1"/>
        <end position="60"/>
    </location>
</feature>
<feature type="domain" description="Microspherule protein N-terminal" evidence="3">
    <location>
        <begin position="119"/>
        <end position="323"/>
    </location>
</feature>
<dbReference type="CDD" id="cd22687">
    <property type="entry name" value="FHA_MCRS1"/>
    <property type="match status" value="1"/>
</dbReference>
<dbReference type="FunCoup" id="A0A1V9XDB6">
    <property type="interactions" value="1195"/>
</dbReference>
<feature type="domain" description="FHA" evidence="2">
    <location>
        <begin position="388"/>
        <end position="445"/>
    </location>
</feature>
<evidence type="ECO:0000259" key="3">
    <source>
        <dbReference type="Pfam" id="PF13325"/>
    </source>
</evidence>
<dbReference type="SUPFAM" id="SSF49879">
    <property type="entry name" value="SMAD/FHA domain"/>
    <property type="match status" value="1"/>
</dbReference>
<dbReference type="OrthoDB" id="10262769at2759"/>
<dbReference type="InterPro" id="IPR008984">
    <property type="entry name" value="SMAD_FHA_dom_sf"/>
</dbReference>
<dbReference type="InterPro" id="IPR025999">
    <property type="entry name" value="MCRS_N"/>
</dbReference>
<comment type="caution">
    <text evidence="4">The sequence shown here is derived from an EMBL/GenBank/DDBJ whole genome shotgun (WGS) entry which is preliminary data.</text>
</comment>
<evidence type="ECO:0000256" key="1">
    <source>
        <dbReference type="SAM" id="MobiDB-lite"/>
    </source>
</evidence>
<dbReference type="GO" id="GO:0002151">
    <property type="term" value="F:G-quadruplex RNA binding"/>
    <property type="evidence" value="ECO:0007669"/>
    <property type="project" value="InterPro"/>
</dbReference>
<dbReference type="GO" id="GO:0071339">
    <property type="term" value="C:MLL1 complex"/>
    <property type="evidence" value="ECO:0007669"/>
    <property type="project" value="InterPro"/>
</dbReference>
<name>A0A1V9XDB6_9ACAR</name>